<dbReference type="EC" id="2.4.2.1" evidence="2"/>
<dbReference type="EMBL" id="CADCVE010000077">
    <property type="protein sequence ID" value="CAA9460215.1"/>
    <property type="molecule type" value="Genomic_DNA"/>
</dbReference>
<proteinExistence type="predicted"/>
<feature type="region of interest" description="Disordered" evidence="1">
    <location>
        <begin position="50"/>
        <end position="78"/>
    </location>
</feature>
<keyword evidence="2" id="KW-0328">Glycosyltransferase</keyword>
<protein>
    <submittedName>
        <fullName evidence="2">Purine nucleoside phosphorylase</fullName>
        <ecNumber evidence="2">2.4.2.1</ecNumber>
    </submittedName>
</protein>
<evidence type="ECO:0000313" key="2">
    <source>
        <dbReference type="EMBL" id="CAA9460215.1"/>
    </source>
</evidence>
<feature type="compositionally biased region" description="Basic residues" evidence="1">
    <location>
        <begin position="207"/>
        <end position="218"/>
    </location>
</feature>
<dbReference type="AlphaFoldDB" id="A0A6J4R052"/>
<accession>A0A6J4R052</accession>
<feature type="non-terminal residue" evidence="2">
    <location>
        <position position="1"/>
    </location>
</feature>
<keyword evidence="2" id="KW-0808">Transferase</keyword>
<gene>
    <name evidence="2" type="ORF">AVDCRST_MAG28-3170</name>
</gene>
<reference evidence="2" key="1">
    <citation type="submission" date="2020-02" db="EMBL/GenBank/DDBJ databases">
        <authorList>
            <person name="Meier V. D."/>
        </authorList>
    </citation>
    <scope>NUCLEOTIDE SEQUENCE</scope>
    <source>
        <strain evidence="2">AVDCRST_MAG28</strain>
    </source>
</reference>
<feature type="region of interest" description="Disordered" evidence="1">
    <location>
        <begin position="198"/>
        <end position="233"/>
    </location>
</feature>
<feature type="region of interest" description="Disordered" evidence="1">
    <location>
        <begin position="97"/>
        <end position="162"/>
    </location>
</feature>
<sequence>AGGARGFRRERAVAGGPAAGRVYCRELLRRREARNRGAWDARFYRHLQRQSSLRPDDGDGLSEHRHRGGGVDRAGREEPFAGRNLRWLPSGDAARGFGDRYGRHRPGRDGLQHHPGRPLRSGGALRPRTRRLPRGRGGRTQAVPRPHSERGFILRPGGGPASTVALSRGARGGDGGVGDLYSSGDAGGACGLSAYGLGRYRLEQSRAHTRQRPKRRRGRDGDTGARDPRSFTL</sequence>
<feature type="compositionally biased region" description="Basic and acidic residues" evidence="1">
    <location>
        <begin position="219"/>
        <end position="233"/>
    </location>
</feature>
<feature type="compositionally biased region" description="Basic and acidic residues" evidence="1">
    <location>
        <begin position="97"/>
        <end position="112"/>
    </location>
</feature>
<feature type="non-terminal residue" evidence="2">
    <location>
        <position position="233"/>
    </location>
</feature>
<dbReference type="GO" id="GO:0004731">
    <property type="term" value="F:purine-nucleoside phosphorylase activity"/>
    <property type="evidence" value="ECO:0007669"/>
    <property type="project" value="UniProtKB-EC"/>
</dbReference>
<feature type="compositionally biased region" description="Basic and acidic residues" evidence="1">
    <location>
        <begin position="54"/>
        <end position="78"/>
    </location>
</feature>
<evidence type="ECO:0000256" key="1">
    <source>
        <dbReference type="SAM" id="MobiDB-lite"/>
    </source>
</evidence>
<name>A0A6J4R052_9ACTN</name>
<organism evidence="2">
    <name type="scientific">uncultured Rubrobacteraceae bacterium</name>
    <dbReference type="NCBI Taxonomy" id="349277"/>
    <lineage>
        <taxon>Bacteria</taxon>
        <taxon>Bacillati</taxon>
        <taxon>Actinomycetota</taxon>
        <taxon>Rubrobacteria</taxon>
        <taxon>Rubrobacterales</taxon>
        <taxon>Rubrobacteraceae</taxon>
        <taxon>environmental samples</taxon>
    </lineage>
</organism>
<feature type="compositionally biased region" description="Basic residues" evidence="1">
    <location>
        <begin position="127"/>
        <end position="137"/>
    </location>
</feature>